<comment type="caution">
    <text evidence="2">The sequence shown here is derived from an EMBL/GenBank/DDBJ whole genome shotgun (WGS) entry which is preliminary data.</text>
</comment>
<dbReference type="PROSITE" id="PS50965">
    <property type="entry name" value="NERD"/>
    <property type="match status" value="1"/>
</dbReference>
<evidence type="ECO:0000313" key="3">
    <source>
        <dbReference type="Proteomes" id="UP001444625"/>
    </source>
</evidence>
<dbReference type="RefSeq" id="WP_345824731.1">
    <property type="nucleotide sequence ID" value="NZ_JBDIML010000002.1"/>
</dbReference>
<name>A0ABU9XG65_9BACI</name>
<sequence>MITKQRGELVELLQLHALLNRLPDTHPKKGEVLIEYKKRRRQSRGEKEIEFPLSFLDENQYLILHDLRLKDEQGFFQIDTLIISEKFCLILEIKNWYGSILFGENGQVIRIGDDGREEGFPNPLPQAKLQQYRLKRWLNKSGIMNTPLDFFIVISFPTTILKAIPPYSIPEKVIHNNQLFPIIQELDKHYTNSIFSQQELSNISRKLIESHQQYEKSVLEKYNVLKCDILKGVICPGCGELPMIRHKQKWQCPHCKHTSIDAHEAALLDYKYLINHSITNQDARSFLYITSSHVTKRILQMSGYKQMGRNKGSIYML</sequence>
<reference evidence="2 3" key="1">
    <citation type="submission" date="2024-05" db="EMBL/GenBank/DDBJ databases">
        <authorList>
            <person name="Haq I."/>
            <person name="Ullah Z."/>
            <person name="Ahmad R."/>
            <person name="Li M."/>
            <person name="Tong Y."/>
        </authorList>
    </citation>
    <scope>NUCLEOTIDE SEQUENCE [LARGE SCALE GENOMIC DNA]</scope>
    <source>
        <strain evidence="2 3">16A2E</strain>
    </source>
</reference>
<dbReference type="Pfam" id="PF08378">
    <property type="entry name" value="NERD"/>
    <property type="match status" value="1"/>
</dbReference>
<dbReference type="EMBL" id="JBDIML010000002">
    <property type="protein sequence ID" value="MEN2767271.1"/>
    <property type="molecule type" value="Genomic_DNA"/>
</dbReference>
<evidence type="ECO:0000259" key="1">
    <source>
        <dbReference type="PROSITE" id="PS50965"/>
    </source>
</evidence>
<organism evidence="2 3">
    <name type="scientific">Ornithinibacillus xuwenensis</name>
    <dbReference type="NCBI Taxonomy" id="3144668"/>
    <lineage>
        <taxon>Bacteria</taxon>
        <taxon>Bacillati</taxon>
        <taxon>Bacillota</taxon>
        <taxon>Bacilli</taxon>
        <taxon>Bacillales</taxon>
        <taxon>Bacillaceae</taxon>
        <taxon>Ornithinibacillus</taxon>
    </lineage>
</organism>
<keyword evidence="3" id="KW-1185">Reference proteome</keyword>
<gene>
    <name evidence="2" type="ORF">ABC228_08725</name>
</gene>
<proteinExistence type="predicted"/>
<dbReference type="Proteomes" id="UP001444625">
    <property type="component" value="Unassembled WGS sequence"/>
</dbReference>
<feature type="domain" description="NERD" evidence="1">
    <location>
        <begin position="41"/>
        <end position="157"/>
    </location>
</feature>
<evidence type="ECO:0000313" key="2">
    <source>
        <dbReference type="EMBL" id="MEN2767271.1"/>
    </source>
</evidence>
<protein>
    <submittedName>
        <fullName evidence="2">NERD domain-containing protein</fullName>
    </submittedName>
</protein>
<dbReference type="InterPro" id="IPR011528">
    <property type="entry name" value="NERD"/>
</dbReference>
<accession>A0ABU9XG65</accession>